<organism evidence="1 2">
    <name type="scientific">Telmatocola sphagniphila</name>
    <dbReference type="NCBI Taxonomy" id="1123043"/>
    <lineage>
        <taxon>Bacteria</taxon>
        <taxon>Pseudomonadati</taxon>
        <taxon>Planctomycetota</taxon>
        <taxon>Planctomycetia</taxon>
        <taxon>Gemmatales</taxon>
        <taxon>Gemmataceae</taxon>
    </lineage>
</organism>
<evidence type="ECO:0000313" key="2">
    <source>
        <dbReference type="Proteomes" id="UP000676194"/>
    </source>
</evidence>
<sequence>MNSPFLFPGRSTSQKASNRFRTAYLILIPLMLLVILASHAFSTGPATPAKAEKSLAKKSLEKLFEEDVWAKVAERTCLKCHQTGGDAAASDLLLSPLSNNFEKAQSDLANNYEALAEIARSQKGDPSRILLKATGGLDHGGGRVVKPDSTAYQILQEFVSRVGTGSKTFDKKALNKPLPPFFEGISLLSPPRLLRRVTLSLAGRLPTDAEIAEAEKGGMASLDFLLTRIMKENAFYERLKEGFNDIFLTIGIEDNAETLLSYEHFEKTRGWPDKYDFSKLPEKDRQKAGWAMFDVYRKALLQEPLELISYIVRNERPFSELATADYIMVSPYTARGYGIFEKIKTEFKNPDDPFEYIPAKLSALKDRSGKVQESPTGLYPHAGLLSMFHYLRRYPTTETNRNRLRARMVYQHFLGVDIMQLAPRVGDAAAISVKYKIPTMQAAECVVCHKTIDPVAGIFQDFNNEGSLGPRKDGWYKDMFASGFEGEDLPKDQRWRSIQWLAQRVVQDPRFPIAMIEHVYFIMFGRKVLQAPEDIDDPMFASHRRAYRAQRQIIQEIAAQFKASQFNLKVAFKAIILNEFYRVDGASVASADPARRAELDDSGVVRLLSPEQLDRKLKAIFGKSWGRLDGDFKILYGGINSLSVTERNGDPSGAMGSIQRLMANDISCANVGRDFHLPAEKRILFAKIEHTVVPGKPENDQKIRAEMVFLCQKLLGRDFAPNHPEIDRMFALFQGILIDSKAQKYVAPRETYFCGGREDFHVDDPNYTIRAWRAVVTYLLRQHDFLYE</sequence>
<gene>
    <name evidence="1" type="ORF">KIH39_06660</name>
</gene>
<protein>
    <submittedName>
        <fullName evidence="1">DUF1588 domain-containing protein</fullName>
    </submittedName>
</protein>
<dbReference type="AlphaFoldDB" id="A0A8E6BAJ3"/>
<dbReference type="Proteomes" id="UP000676194">
    <property type="component" value="Chromosome"/>
</dbReference>
<evidence type="ECO:0000313" key="1">
    <source>
        <dbReference type="EMBL" id="QVL33588.1"/>
    </source>
</evidence>
<name>A0A8E6BAJ3_9BACT</name>
<dbReference type="RefSeq" id="WP_213498500.1">
    <property type="nucleotide sequence ID" value="NZ_CP074694.1"/>
</dbReference>
<accession>A0A8E6BAJ3</accession>
<reference evidence="1" key="1">
    <citation type="submission" date="2021-05" db="EMBL/GenBank/DDBJ databases">
        <title>Complete genome sequence of the cellulolytic planctomycete Telmatocola sphagniphila SP2T and characterization of the first cellulase from planctomycetes.</title>
        <authorList>
            <person name="Rakitin A.L."/>
            <person name="Beletsky A.V."/>
            <person name="Naumoff D.G."/>
            <person name="Kulichevskaya I.S."/>
            <person name="Mardanov A.V."/>
            <person name="Ravin N.V."/>
            <person name="Dedysh S.N."/>
        </authorList>
    </citation>
    <scope>NUCLEOTIDE SEQUENCE</scope>
    <source>
        <strain evidence="1">SP2T</strain>
    </source>
</reference>
<dbReference type="KEGG" id="tsph:KIH39_06660"/>
<keyword evidence="2" id="KW-1185">Reference proteome</keyword>
<dbReference type="EMBL" id="CP074694">
    <property type="protein sequence ID" value="QVL33588.1"/>
    <property type="molecule type" value="Genomic_DNA"/>
</dbReference>
<proteinExistence type="predicted"/>